<reference evidence="1 2" key="1">
    <citation type="submission" date="2021-12" db="EMBL/GenBank/DDBJ databases">
        <title>Genome seq of P8.</title>
        <authorList>
            <person name="Seo T."/>
        </authorList>
    </citation>
    <scope>NUCLEOTIDE SEQUENCE [LARGE SCALE GENOMIC DNA]</scope>
    <source>
        <strain evidence="1 2">P8</strain>
    </source>
</reference>
<gene>
    <name evidence="1" type="ORF">LXT13_24540</name>
</gene>
<dbReference type="Gene3D" id="3.90.550.10">
    <property type="entry name" value="Spore Coat Polysaccharide Biosynthesis Protein SpsA, Chain A"/>
    <property type="match status" value="1"/>
</dbReference>
<sequence>MLPIRVRQAPNFVSALIRRARLLQQPAQPQRRFHLCYFSCYSYFAYLYCAIDSVARHVKQPCTVYLFNDQEQPLSDEQIERLRERMPDLKVFLWPKSMGWGAAQIQTIWQAYGLAAEQAADDDIIARVDSDVFFFNDRIFQVAQRSEADVIGDGHFVGFEYSQGGCYFLKASAVRRINAWLARRDMDEALAGAAIKVEDVAMHHFARSVGLDILLTWFMMFPDELRNAGGLTAWQRYKFSCLHFVMKNKRGMLDAYLDQVLAPAERGAFLAAAGLPAPAA</sequence>
<proteinExistence type="predicted"/>
<comment type="caution">
    <text evidence="1">The sequence shown here is derived from an EMBL/GenBank/DDBJ whole genome shotgun (WGS) entry which is preliminary data.</text>
</comment>
<dbReference type="RefSeq" id="WP_233374947.1">
    <property type="nucleotide sequence ID" value="NZ_JAJTWU010000011.1"/>
</dbReference>
<keyword evidence="2" id="KW-1185">Reference proteome</keyword>
<evidence type="ECO:0000313" key="1">
    <source>
        <dbReference type="EMBL" id="MCE4557565.1"/>
    </source>
</evidence>
<dbReference type="CDD" id="cd00761">
    <property type="entry name" value="Glyco_tranf_GTA_type"/>
    <property type="match status" value="1"/>
</dbReference>
<evidence type="ECO:0000313" key="2">
    <source>
        <dbReference type="Proteomes" id="UP001200741"/>
    </source>
</evidence>
<dbReference type="InterPro" id="IPR029044">
    <property type="entry name" value="Nucleotide-diphossugar_trans"/>
</dbReference>
<protein>
    <submittedName>
        <fullName evidence="1">Glycosyltransferase</fullName>
    </submittedName>
</protein>
<name>A0ABS8Y590_9BURK</name>
<dbReference type="EMBL" id="JAJTWU010000011">
    <property type="protein sequence ID" value="MCE4557565.1"/>
    <property type="molecule type" value="Genomic_DNA"/>
</dbReference>
<dbReference type="SUPFAM" id="SSF53448">
    <property type="entry name" value="Nucleotide-diphospho-sugar transferases"/>
    <property type="match status" value="1"/>
</dbReference>
<organism evidence="1 2">
    <name type="scientific">Pelomonas cellulosilytica</name>
    <dbReference type="NCBI Taxonomy" id="2906762"/>
    <lineage>
        <taxon>Bacteria</taxon>
        <taxon>Pseudomonadati</taxon>
        <taxon>Pseudomonadota</taxon>
        <taxon>Betaproteobacteria</taxon>
        <taxon>Burkholderiales</taxon>
        <taxon>Sphaerotilaceae</taxon>
        <taxon>Roseateles</taxon>
    </lineage>
</organism>
<accession>A0ABS8Y590</accession>
<dbReference type="Proteomes" id="UP001200741">
    <property type="component" value="Unassembled WGS sequence"/>
</dbReference>